<dbReference type="PANTHER" id="PTHR11080">
    <property type="entry name" value="PYRAZINAMIDASE/NICOTINAMIDASE"/>
    <property type="match status" value="1"/>
</dbReference>
<evidence type="ECO:0000256" key="8">
    <source>
        <dbReference type="ARBA" id="ARBA00043224"/>
    </source>
</evidence>
<gene>
    <name evidence="10" type="ORF">SCF082_LOCUS7820</name>
</gene>
<dbReference type="SUPFAM" id="SSF50630">
    <property type="entry name" value="Acid proteases"/>
    <property type="match status" value="1"/>
</dbReference>
<dbReference type="Gene3D" id="3.40.50.850">
    <property type="entry name" value="Isochorismatase-like"/>
    <property type="match status" value="1"/>
</dbReference>
<evidence type="ECO:0000256" key="7">
    <source>
        <dbReference type="ARBA" id="ARBA00039017"/>
    </source>
</evidence>
<keyword evidence="5" id="KW-0378">Hydrolase</keyword>
<keyword evidence="4" id="KW-0479">Metal-binding</keyword>
<accession>A0ABP0IMR6</accession>
<evidence type="ECO:0000256" key="5">
    <source>
        <dbReference type="ARBA" id="ARBA00022801"/>
    </source>
</evidence>
<evidence type="ECO:0000313" key="10">
    <source>
        <dbReference type="EMBL" id="CAK9003613.1"/>
    </source>
</evidence>
<comment type="similarity">
    <text evidence="1">Belongs to the isochorismatase family.</text>
</comment>
<evidence type="ECO:0000256" key="1">
    <source>
        <dbReference type="ARBA" id="ARBA00006336"/>
    </source>
</evidence>
<dbReference type="InterPro" id="IPR021109">
    <property type="entry name" value="Peptidase_aspartic_dom_sf"/>
</dbReference>
<dbReference type="PANTHER" id="PTHR11080:SF2">
    <property type="entry name" value="LD05707P"/>
    <property type="match status" value="1"/>
</dbReference>
<evidence type="ECO:0000256" key="2">
    <source>
        <dbReference type="ARBA" id="ARBA00007447"/>
    </source>
</evidence>
<dbReference type="InterPro" id="IPR000868">
    <property type="entry name" value="Isochorismatase-like_dom"/>
</dbReference>
<evidence type="ECO:0000256" key="3">
    <source>
        <dbReference type="ARBA" id="ARBA00022642"/>
    </source>
</evidence>
<name>A0ABP0IMR6_9DINO</name>
<dbReference type="Gene3D" id="2.40.70.10">
    <property type="entry name" value="Acid Proteases"/>
    <property type="match status" value="2"/>
</dbReference>
<dbReference type="InterPro" id="IPR034164">
    <property type="entry name" value="Pepsin-like_dom"/>
</dbReference>
<dbReference type="PRINTS" id="PR00792">
    <property type="entry name" value="PEPSIN"/>
</dbReference>
<protein>
    <recommendedName>
        <fullName evidence="7">nicotinamidase</fullName>
        <ecNumber evidence="7">3.5.1.19</ecNumber>
    </recommendedName>
    <alternativeName>
        <fullName evidence="8">Nicotinamide deamidase</fullName>
    </alternativeName>
</protein>
<comment type="caution">
    <text evidence="10">The sequence shown here is derived from an EMBL/GenBank/DDBJ whole genome shotgun (WGS) entry which is preliminary data.</text>
</comment>
<evidence type="ECO:0000256" key="4">
    <source>
        <dbReference type="ARBA" id="ARBA00022723"/>
    </source>
</evidence>
<dbReference type="InterPro" id="IPR001461">
    <property type="entry name" value="Aspartic_peptidase_A1"/>
</dbReference>
<dbReference type="Pfam" id="PF00857">
    <property type="entry name" value="Isochorismatase"/>
    <property type="match status" value="1"/>
</dbReference>
<dbReference type="InterPro" id="IPR033121">
    <property type="entry name" value="PEPTIDASE_A1"/>
</dbReference>
<dbReference type="Proteomes" id="UP001642464">
    <property type="component" value="Unassembled WGS sequence"/>
</dbReference>
<dbReference type="InterPro" id="IPR052347">
    <property type="entry name" value="Isochorismatase_Nicotinamidase"/>
</dbReference>
<organism evidence="10 11">
    <name type="scientific">Durusdinium trenchii</name>
    <dbReference type="NCBI Taxonomy" id="1381693"/>
    <lineage>
        <taxon>Eukaryota</taxon>
        <taxon>Sar</taxon>
        <taxon>Alveolata</taxon>
        <taxon>Dinophyceae</taxon>
        <taxon>Suessiales</taxon>
        <taxon>Symbiodiniaceae</taxon>
        <taxon>Durusdinium</taxon>
    </lineage>
</organism>
<dbReference type="EC" id="3.5.1.19" evidence="7"/>
<proteinExistence type="inferred from homology"/>
<dbReference type="CDD" id="cd05471">
    <property type="entry name" value="pepsin_like"/>
    <property type="match status" value="1"/>
</dbReference>
<comment type="pathway">
    <text evidence="6">Cofactor biosynthesis; nicotinate biosynthesis; nicotinate from nicotinamide: step 1/1.</text>
</comment>
<evidence type="ECO:0000259" key="9">
    <source>
        <dbReference type="PROSITE" id="PS51767"/>
    </source>
</evidence>
<comment type="similarity">
    <text evidence="2">Belongs to the peptidase A1 family.</text>
</comment>
<evidence type="ECO:0000256" key="6">
    <source>
        <dbReference type="ARBA" id="ARBA00037900"/>
    </source>
</evidence>
<evidence type="ECO:0000313" key="11">
    <source>
        <dbReference type="Proteomes" id="UP001642464"/>
    </source>
</evidence>
<dbReference type="EMBL" id="CAXAMM010004447">
    <property type="protein sequence ID" value="CAK9003613.1"/>
    <property type="molecule type" value="Genomic_DNA"/>
</dbReference>
<dbReference type="Pfam" id="PF00026">
    <property type="entry name" value="Asp"/>
    <property type="match status" value="2"/>
</dbReference>
<dbReference type="PROSITE" id="PS51767">
    <property type="entry name" value="PEPTIDASE_A1"/>
    <property type="match status" value="1"/>
</dbReference>
<feature type="domain" description="Peptidase A1" evidence="9">
    <location>
        <begin position="120"/>
        <end position="531"/>
    </location>
</feature>
<keyword evidence="3" id="KW-0662">Pyridine nucleotide biosynthesis</keyword>
<dbReference type="SUPFAM" id="SSF52499">
    <property type="entry name" value="Isochorismatase-like hydrolases"/>
    <property type="match status" value="1"/>
</dbReference>
<reference evidence="10 11" key="1">
    <citation type="submission" date="2024-02" db="EMBL/GenBank/DDBJ databases">
        <authorList>
            <person name="Chen Y."/>
            <person name="Shah S."/>
            <person name="Dougan E. K."/>
            <person name="Thang M."/>
            <person name="Chan C."/>
        </authorList>
    </citation>
    <scope>NUCLEOTIDE SEQUENCE [LARGE SCALE GENOMIC DNA]</scope>
</reference>
<keyword evidence="11" id="KW-1185">Reference proteome</keyword>
<dbReference type="InterPro" id="IPR036380">
    <property type="entry name" value="Isochorismatase-like_sf"/>
</dbReference>
<sequence length="778" mass="84096">MLEGLLSATSSLEVKSALLGGLLALLVHVLKALWARDRGDCGDRGDLAAPLRGRGTAVPRALHVGGPPRILWALLCCSLGGLSVHAAKNAVEHGPFSVTLRRQVIPLHSEDGVVHHKSAYYGEISVGSPPQAFEVVFDTGSGHLVLPSVMCRSATCLSHRRYRRRASLVAQDIDVDGTPVLPNQARDQITVSYGTGEITGIFVQDKVCLGPKKATPATDVRARGAAAHAGMSGSATGASLLQLDRARLQSASQPLEDEEEAQAEHGCVDLRLVSATDMTEDPFSSFRFDGVLGLGLPSLSQTLEFNFLEASSGARSWTSLVPDGERMFGVFLAKSPEEESEITFGGWKSEHMTNGSELAFCNVQDSEEGYWQLDVFGIKANGQVLDFCAKGCRAVVDTGSSLLGVPSDLGDQLVDLLRHPAHEGATLRRATGGESQALVFDEEFVQPRRANGRLLLVLTLWNAALSLGASSDCTGGVCEAEEANFLQTQRRKPHWTKKKRQSASTSEPLCGLSGKSVLIVVDMQNDFISGSLPVDGGAEIIPIINELTKLKDWSFIAFTQDYHPLNHLSFASNSPFDKKPFESVDVEYTDMMKICGEAYKPMYEVQAAGECSEDDVFVSFEQELWPDHCIQGTEGQRFHADLHVPEHAFVVHKGTSSLIDSYGALVNNVGMHLPPHTDRRQVIRTQENALKDLLLESQIENVFVLGLAEDYCVKYTALQTLDLDFKTFLVTDATKPVTPETGAQAKVEIQNAGGQLTLGAPVDGARKPRVGRRALAVA</sequence>